<dbReference type="InterPro" id="IPR057670">
    <property type="entry name" value="SH3_retrovirus"/>
</dbReference>
<proteinExistence type="predicted"/>
<reference evidence="3" key="2">
    <citation type="submission" date="2022-01" db="EMBL/GenBank/DDBJ databases">
        <authorList>
            <person name="Yamashiro T."/>
            <person name="Shiraishi A."/>
            <person name="Satake H."/>
            <person name="Nakayama K."/>
        </authorList>
    </citation>
    <scope>NUCLEOTIDE SEQUENCE</scope>
</reference>
<protein>
    <submittedName>
        <fullName evidence="3">Retrovirus-related pol polyprotein from transposon TNT 1-94</fullName>
    </submittedName>
</protein>
<dbReference type="Pfam" id="PF07727">
    <property type="entry name" value="RVT_2"/>
    <property type="match status" value="1"/>
</dbReference>
<gene>
    <name evidence="3" type="ORF">Tco_0678675</name>
</gene>
<organism evidence="3 4">
    <name type="scientific">Tanacetum coccineum</name>
    <dbReference type="NCBI Taxonomy" id="301880"/>
    <lineage>
        <taxon>Eukaryota</taxon>
        <taxon>Viridiplantae</taxon>
        <taxon>Streptophyta</taxon>
        <taxon>Embryophyta</taxon>
        <taxon>Tracheophyta</taxon>
        <taxon>Spermatophyta</taxon>
        <taxon>Magnoliopsida</taxon>
        <taxon>eudicotyledons</taxon>
        <taxon>Gunneridae</taxon>
        <taxon>Pentapetalae</taxon>
        <taxon>asterids</taxon>
        <taxon>campanulids</taxon>
        <taxon>Asterales</taxon>
        <taxon>Asteraceae</taxon>
        <taxon>Asteroideae</taxon>
        <taxon>Anthemideae</taxon>
        <taxon>Anthemidinae</taxon>
        <taxon>Tanacetum</taxon>
    </lineage>
</organism>
<accession>A0ABQ4XH05</accession>
<name>A0ABQ4XH05_9ASTR</name>
<evidence type="ECO:0000259" key="1">
    <source>
        <dbReference type="Pfam" id="PF07727"/>
    </source>
</evidence>
<sequence length="506" mass="57967">MFPHLHLLPVSISRHSNRLLVHGFGLVQAHDQTSLSAHQFRKSKKHTHKPKAKDSIQEKLYLLHMDLCGLMRIESINEKKYILVIVDDYSYEDLGKLKPNADIGIFIGYSPAKKAYKIYNKWTRLIIETIHVEFYELMEMASEQFGSGPELKLMTPGTISSGLVQNPSSSTPYVPPTKKDRDIVFQPMFDEYIRSPSVVSHALIVVAPLFDDITVISQAVESQELPNAPFDNDPFANIFNHEPSSEESNSGDVIESNQFQIDAIWCYFDAFPTSVKPRNYKDALLESSWIQAMQEEIHEFERLQVWELVPRPDYVMLINLKWILKVKRDKFGGVFKNKARLDAKGFRQEEGIYFEESFTPVARIEAIRIFVANAAHKNIAIYQMDVKTDFLNGKLREEVYVSQPEGFVDQDNPNHVYRLKKALYGLKQALRACPRCIFINQSKYVLEIIKKYGMKSSDTVDTPMVDRTKLDEDLQGHQLILPITVTQITPGVKITRKSTSGSAQFL</sequence>
<dbReference type="EMBL" id="BQNB010009479">
    <property type="protein sequence ID" value="GJS64111.1"/>
    <property type="molecule type" value="Genomic_DNA"/>
</dbReference>
<dbReference type="Proteomes" id="UP001151760">
    <property type="component" value="Unassembled WGS sequence"/>
</dbReference>
<feature type="domain" description="Retroviral polymerase SH3-like" evidence="2">
    <location>
        <begin position="94"/>
        <end position="137"/>
    </location>
</feature>
<dbReference type="InterPro" id="IPR013103">
    <property type="entry name" value="RVT_2"/>
</dbReference>
<evidence type="ECO:0000313" key="3">
    <source>
        <dbReference type="EMBL" id="GJS64111.1"/>
    </source>
</evidence>
<feature type="domain" description="Reverse transcriptase Ty1/copia-type" evidence="1">
    <location>
        <begin position="304"/>
        <end position="437"/>
    </location>
</feature>
<keyword evidence="4" id="KW-1185">Reference proteome</keyword>
<evidence type="ECO:0000313" key="4">
    <source>
        <dbReference type="Proteomes" id="UP001151760"/>
    </source>
</evidence>
<reference evidence="3" key="1">
    <citation type="journal article" date="2022" name="Int. J. Mol. Sci.">
        <title>Draft Genome of Tanacetum Coccineum: Genomic Comparison of Closely Related Tanacetum-Family Plants.</title>
        <authorList>
            <person name="Yamashiro T."/>
            <person name="Shiraishi A."/>
            <person name="Nakayama K."/>
            <person name="Satake H."/>
        </authorList>
    </citation>
    <scope>NUCLEOTIDE SEQUENCE</scope>
</reference>
<evidence type="ECO:0000259" key="2">
    <source>
        <dbReference type="Pfam" id="PF25597"/>
    </source>
</evidence>
<dbReference type="Pfam" id="PF25597">
    <property type="entry name" value="SH3_retrovirus"/>
    <property type="match status" value="1"/>
</dbReference>
<comment type="caution">
    <text evidence="3">The sequence shown here is derived from an EMBL/GenBank/DDBJ whole genome shotgun (WGS) entry which is preliminary data.</text>
</comment>